<evidence type="ECO:0000256" key="2">
    <source>
        <dbReference type="SAM" id="SignalP"/>
    </source>
</evidence>
<name>A0ABV6IMW6_9PROT</name>
<dbReference type="EMBL" id="JBHLVZ010000002">
    <property type="protein sequence ID" value="MFC0384942.1"/>
    <property type="molecule type" value="Genomic_DNA"/>
</dbReference>
<dbReference type="CDD" id="cd07012">
    <property type="entry name" value="PBP2_Bug_TTT"/>
    <property type="match status" value="1"/>
</dbReference>
<keyword evidence="4" id="KW-1185">Reference proteome</keyword>
<sequence>MPIHRRALLPLLAAPLLTPCAARAQGAWPDRPLRLILPYTPGGGTDAVARALGTRLSAALGQPGEAGRFPVVVENRPGAGGNLATELVAGARPDGYTLLMGNQGPISVNPTLFGRNLKVNPQTALDPVAMVAETPLVLVAGPGTRATTLAELIAEAREKKGQMNYASPGNGAAGHLAMALLLQQAGVEATHVPFRGAAPGLTDVAAGVVAAMISTLPSVAGLVQGGVLRALAVTVDKPVESLPGVPTVAETLPGYRATAWYGILVPHGTPEPIRARLEAAILGSLDSPELVSSLGKEGAVPYPMPGEAFGRFIATERARWAPVIQAAGITAD</sequence>
<dbReference type="Gene3D" id="3.40.190.150">
    <property type="entry name" value="Bordetella uptake gene, domain 1"/>
    <property type="match status" value="1"/>
</dbReference>
<dbReference type="InterPro" id="IPR042100">
    <property type="entry name" value="Bug_dom1"/>
</dbReference>
<dbReference type="RefSeq" id="WP_377049073.1">
    <property type="nucleotide sequence ID" value="NZ_JBHLVZ010000002.1"/>
</dbReference>
<reference evidence="3 4" key="1">
    <citation type="submission" date="2024-09" db="EMBL/GenBank/DDBJ databases">
        <authorList>
            <person name="Sun Q."/>
            <person name="Mori K."/>
        </authorList>
    </citation>
    <scope>NUCLEOTIDE SEQUENCE [LARGE SCALE GENOMIC DNA]</scope>
    <source>
        <strain evidence="3 4">CCM 7468</strain>
    </source>
</reference>
<organism evidence="3 4">
    <name type="scientific">Muricoccus vinaceus</name>
    <dbReference type="NCBI Taxonomy" id="424704"/>
    <lineage>
        <taxon>Bacteria</taxon>
        <taxon>Pseudomonadati</taxon>
        <taxon>Pseudomonadota</taxon>
        <taxon>Alphaproteobacteria</taxon>
        <taxon>Acetobacterales</taxon>
        <taxon>Roseomonadaceae</taxon>
        <taxon>Muricoccus</taxon>
    </lineage>
</organism>
<gene>
    <name evidence="3" type="ORF">ACFFIC_05170</name>
</gene>
<keyword evidence="2" id="KW-0732">Signal</keyword>
<dbReference type="Proteomes" id="UP001589789">
    <property type="component" value="Unassembled WGS sequence"/>
</dbReference>
<dbReference type="SUPFAM" id="SSF53850">
    <property type="entry name" value="Periplasmic binding protein-like II"/>
    <property type="match status" value="1"/>
</dbReference>
<feature type="signal peptide" evidence="2">
    <location>
        <begin position="1"/>
        <end position="24"/>
    </location>
</feature>
<evidence type="ECO:0000313" key="4">
    <source>
        <dbReference type="Proteomes" id="UP001589789"/>
    </source>
</evidence>
<dbReference type="PANTHER" id="PTHR42928:SF5">
    <property type="entry name" value="BLR1237 PROTEIN"/>
    <property type="match status" value="1"/>
</dbReference>
<evidence type="ECO:0000256" key="1">
    <source>
        <dbReference type="ARBA" id="ARBA00006987"/>
    </source>
</evidence>
<evidence type="ECO:0000313" key="3">
    <source>
        <dbReference type="EMBL" id="MFC0384942.1"/>
    </source>
</evidence>
<dbReference type="InterPro" id="IPR005064">
    <property type="entry name" value="BUG"/>
</dbReference>
<comment type="caution">
    <text evidence="3">The sequence shown here is derived from an EMBL/GenBank/DDBJ whole genome shotgun (WGS) entry which is preliminary data.</text>
</comment>
<dbReference type="Gene3D" id="3.40.190.10">
    <property type="entry name" value="Periplasmic binding protein-like II"/>
    <property type="match status" value="1"/>
</dbReference>
<protein>
    <submittedName>
        <fullName evidence="3">Bug family tripartite tricarboxylate transporter substrate binding protein</fullName>
    </submittedName>
</protein>
<dbReference type="PIRSF" id="PIRSF017082">
    <property type="entry name" value="YflP"/>
    <property type="match status" value="1"/>
</dbReference>
<dbReference type="Pfam" id="PF03401">
    <property type="entry name" value="TctC"/>
    <property type="match status" value="1"/>
</dbReference>
<feature type="chain" id="PRO_5046123089" evidence="2">
    <location>
        <begin position="25"/>
        <end position="332"/>
    </location>
</feature>
<proteinExistence type="inferred from homology"/>
<dbReference type="PANTHER" id="PTHR42928">
    <property type="entry name" value="TRICARBOXYLATE-BINDING PROTEIN"/>
    <property type="match status" value="1"/>
</dbReference>
<accession>A0ABV6IMW6</accession>
<comment type="similarity">
    <text evidence="1">Belongs to the UPF0065 (bug) family.</text>
</comment>